<organism evidence="9 10">
    <name type="scientific">Herbaspirillum aquaticum</name>
    <dbReference type="NCBI Taxonomy" id="568783"/>
    <lineage>
        <taxon>Bacteria</taxon>
        <taxon>Pseudomonadati</taxon>
        <taxon>Pseudomonadota</taxon>
        <taxon>Betaproteobacteria</taxon>
        <taxon>Burkholderiales</taxon>
        <taxon>Oxalobacteraceae</taxon>
        <taxon>Herbaspirillum</taxon>
    </lineage>
</organism>
<dbReference type="PROSITE" id="PS00197">
    <property type="entry name" value="2FE2S_FER_1"/>
    <property type="match status" value="1"/>
</dbReference>
<evidence type="ECO:0000256" key="3">
    <source>
        <dbReference type="ARBA" id="ARBA00022723"/>
    </source>
</evidence>
<dbReference type="InterPro" id="IPR017938">
    <property type="entry name" value="Riboflavin_synthase-like_b-brl"/>
</dbReference>
<keyword evidence="6" id="KW-0411">Iron-sulfur</keyword>
<dbReference type="GO" id="GO:0051537">
    <property type="term" value="F:2 iron, 2 sulfur cluster binding"/>
    <property type="evidence" value="ECO:0007669"/>
    <property type="project" value="UniProtKB-KW"/>
</dbReference>
<evidence type="ECO:0000313" key="10">
    <source>
        <dbReference type="Proteomes" id="UP000214747"/>
    </source>
</evidence>
<feature type="domain" description="FAD-binding FR-type" evidence="8">
    <location>
        <begin position="1"/>
        <end position="100"/>
    </location>
</feature>
<evidence type="ECO:0000256" key="2">
    <source>
        <dbReference type="ARBA" id="ARBA00022714"/>
    </source>
</evidence>
<dbReference type="Gene3D" id="3.40.50.80">
    <property type="entry name" value="Nucleotide-binding domain of ferredoxin-NADP reductase (FNR) module"/>
    <property type="match status" value="1"/>
</dbReference>
<dbReference type="PANTHER" id="PTHR47354">
    <property type="entry name" value="NADH OXIDOREDUCTASE HCR"/>
    <property type="match status" value="1"/>
</dbReference>
<dbReference type="InterPro" id="IPR012675">
    <property type="entry name" value="Beta-grasp_dom_sf"/>
</dbReference>
<keyword evidence="10" id="KW-1185">Reference proteome</keyword>
<dbReference type="AlphaFoldDB" id="A0A225SPL1"/>
<dbReference type="GO" id="GO:0046872">
    <property type="term" value="F:metal ion binding"/>
    <property type="evidence" value="ECO:0007669"/>
    <property type="project" value="UniProtKB-KW"/>
</dbReference>
<dbReference type="EMBL" id="NJGV01000026">
    <property type="protein sequence ID" value="OWY32427.1"/>
    <property type="molecule type" value="Genomic_DNA"/>
</dbReference>
<dbReference type="CDD" id="cd00207">
    <property type="entry name" value="fer2"/>
    <property type="match status" value="1"/>
</dbReference>
<dbReference type="Gene3D" id="3.10.20.30">
    <property type="match status" value="1"/>
</dbReference>
<dbReference type="PROSITE" id="PS51384">
    <property type="entry name" value="FAD_FR"/>
    <property type="match status" value="1"/>
</dbReference>
<name>A0A225SPL1_9BURK</name>
<dbReference type="RefSeq" id="WP_088757093.1">
    <property type="nucleotide sequence ID" value="NZ_NJGV01000026.1"/>
</dbReference>
<dbReference type="PANTHER" id="PTHR47354:SF1">
    <property type="entry name" value="CARNITINE MONOOXYGENASE REDUCTASE SUBUNIT"/>
    <property type="match status" value="1"/>
</dbReference>
<dbReference type="Pfam" id="PF00111">
    <property type="entry name" value="Fer2"/>
    <property type="match status" value="1"/>
</dbReference>
<evidence type="ECO:0000259" key="7">
    <source>
        <dbReference type="PROSITE" id="PS51085"/>
    </source>
</evidence>
<keyword evidence="2" id="KW-0001">2Fe-2S</keyword>
<keyword evidence="1" id="KW-0285">Flavoprotein</keyword>
<dbReference type="InterPro" id="IPR050415">
    <property type="entry name" value="MRET"/>
</dbReference>
<dbReference type="SUPFAM" id="SSF63380">
    <property type="entry name" value="Riboflavin synthase domain-like"/>
    <property type="match status" value="1"/>
</dbReference>
<dbReference type="PRINTS" id="PR00409">
    <property type="entry name" value="PHDIOXRDTASE"/>
</dbReference>
<dbReference type="InterPro" id="IPR039261">
    <property type="entry name" value="FNR_nucleotide-bd"/>
</dbReference>
<dbReference type="Proteomes" id="UP000214747">
    <property type="component" value="Unassembled WGS sequence"/>
</dbReference>
<evidence type="ECO:0000313" key="9">
    <source>
        <dbReference type="EMBL" id="OWY32427.1"/>
    </source>
</evidence>
<dbReference type="InterPro" id="IPR017927">
    <property type="entry name" value="FAD-bd_FR_type"/>
</dbReference>
<evidence type="ECO:0000256" key="5">
    <source>
        <dbReference type="ARBA" id="ARBA00023004"/>
    </source>
</evidence>
<protein>
    <submittedName>
        <fullName evidence="9">Oxidoreductase</fullName>
    </submittedName>
</protein>
<dbReference type="InterPro" id="IPR006058">
    <property type="entry name" value="2Fe2S_fd_BS"/>
</dbReference>
<comment type="caution">
    <text evidence="9">The sequence shown here is derived from an EMBL/GenBank/DDBJ whole genome shotgun (WGS) entry which is preliminary data.</text>
</comment>
<keyword evidence="5" id="KW-0408">Iron</keyword>
<reference evidence="9 10" key="1">
    <citation type="journal article" date="2010" name="Int. J. Syst. Evol. Microbiol.">
        <title>Reclassification of Herbaspirillum putei as a later heterotypic synonym of Herbaspirillum huttiense, with the description of H. huttiense subsp. huttiense subsp. nov. and H. huttiense subsp. putei subsp. nov., comb. nov., and description of Herbaspirillum aquaticum sp. nov.</title>
        <authorList>
            <person name="Dobritsa A.P."/>
            <person name="Reddy M.C."/>
            <person name="Samadpour M."/>
        </authorList>
    </citation>
    <scope>NUCLEOTIDE SEQUENCE [LARGE SCALE GENOMIC DNA]</scope>
    <source>
        <strain evidence="9 10">IEH 4430</strain>
    </source>
</reference>
<accession>A0A225SPL1</accession>
<keyword evidence="3" id="KW-0479">Metal-binding</keyword>
<evidence type="ECO:0000256" key="1">
    <source>
        <dbReference type="ARBA" id="ARBA00022630"/>
    </source>
</evidence>
<evidence type="ECO:0000256" key="4">
    <source>
        <dbReference type="ARBA" id="ARBA00023002"/>
    </source>
</evidence>
<dbReference type="Gene3D" id="2.40.30.10">
    <property type="entry name" value="Translation factors"/>
    <property type="match status" value="1"/>
</dbReference>
<sequence>MKLIVDTVTDETGDIRSFRLVRADGAPLPAYEPGAHIDVTGPTGIMRQYSLCGPLEDRCGYTIAVKREPASRGGSAALHDAVRAGTELEVGTPRNLFALDSSAPEHLLFGAGIGVTPLLAMAYRLWAEQKPFTLHYFVRAREHAAFADLLENAPFAAQVRFHYAVMPAQMEHYLTACLEAGSREAHVYTCGPAPFMDAVVKCAAASRSEDAIHLEHFAAPVAPAASADGAAGGDGAFEVKLASSGKVVQIPVGIPIVDILAREGIVIDTSCREGICGTCVVPLLEGEPDHRDNCLSKKEKAANDQICTCVSRARSGMLVLDL</sequence>
<dbReference type="SUPFAM" id="SSF52343">
    <property type="entry name" value="Ferredoxin reductase-like, C-terminal NADP-linked domain"/>
    <property type="match status" value="1"/>
</dbReference>
<dbReference type="InterPro" id="IPR036010">
    <property type="entry name" value="2Fe-2S_ferredoxin-like_sf"/>
</dbReference>
<evidence type="ECO:0000259" key="8">
    <source>
        <dbReference type="PROSITE" id="PS51384"/>
    </source>
</evidence>
<gene>
    <name evidence="9" type="ORF">CEJ45_21455</name>
</gene>
<keyword evidence="4" id="KW-0560">Oxidoreductase</keyword>
<dbReference type="GO" id="GO:0016491">
    <property type="term" value="F:oxidoreductase activity"/>
    <property type="evidence" value="ECO:0007669"/>
    <property type="project" value="UniProtKB-KW"/>
</dbReference>
<proteinExistence type="predicted"/>
<dbReference type="InterPro" id="IPR001041">
    <property type="entry name" value="2Fe-2S_ferredoxin-type"/>
</dbReference>
<feature type="domain" description="2Fe-2S ferredoxin-type" evidence="7">
    <location>
        <begin position="237"/>
        <end position="322"/>
    </location>
</feature>
<dbReference type="SUPFAM" id="SSF54292">
    <property type="entry name" value="2Fe-2S ferredoxin-like"/>
    <property type="match status" value="1"/>
</dbReference>
<evidence type="ECO:0000256" key="6">
    <source>
        <dbReference type="ARBA" id="ARBA00023014"/>
    </source>
</evidence>
<dbReference type="CDD" id="cd06185">
    <property type="entry name" value="PDR_like"/>
    <property type="match status" value="1"/>
</dbReference>
<dbReference type="PROSITE" id="PS51085">
    <property type="entry name" value="2FE2S_FER_2"/>
    <property type="match status" value="1"/>
</dbReference>